<dbReference type="PANTHER" id="PTHR11439">
    <property type="entry name" value="GAG-POL-RELATED RETROTRANSPOSON"/>
    <property type="match status" value="1"/>
</dbReference>
<feature type="region of interest" description="Disordered" evidence="1">
    <location>
        <begin position="939"/>
        <end position="1024"/>
    </location>
</feature>
<dbReference type="InterPro" id="IPR013103">
    <property type="entry name" value="RVT_2"/>
</dbReference>
<protein>
    <submittedName>
        <fullName evidence="3">Ribonuclease H-like domain-containing protein</fullName>
    </submittedName>
</protein>
<evidence type="ECO:0000256" key="1">
    <source>
        <dbReference type="SAM" id="MobiDB-lite"/>
    </source>
</evidence>
<sequence>MEMDSEQSSSGPAVNEITPITISSRLVQKSSSSTPYVPPSRNDWDLLFQLMFDELLNPPPSIDIQAPEVITLITEVIPPVQVDSTGLPSSTTVDQDAPSPRNDPLFGVPIPEVTSAQSSSTEELNEFKRLEVWELIPRPDKVMVITLKWIYKVKLDKLGGILKNKARLVARGYRQEERIEFEESFAPVARLEAIRIFLAYVTHKNMVVYQMDVKTAFLNGNLREEVYDFSVALTTFADADHAGCQDTRRSTSGSVQFLGERLISWSSKRQKSAAISSTEAEYIALSGCCAQILWMRSKLSDYGLGFNKIPMYYDNKSAIALRCNNVQHSQSKHIDIRYHFIKEQVENGVIELYFVNTEYQLADLLPNLSAEIEIEFKCDRSKLRNGTDLDCVTCYRSRLRTMGIIIEQQAAMDEALVPHAQTLRIGRSNFRLLSDIKSKATSTVHHQSIRFKMDNKKHIVNLESFSDMLHICPRVHGQSFTEPPFKEEILAFIRFLGHSAAIRTLTDVNINKLYQPWRSFAAIINKCLTGKSSGYDSLRLSQAQILHQNTQQFGALQPIELTNDEIRNSNAYKEYYAIATGAAPPKPKASARRTRSSSDTSITPPAAAASPRLTASTKVKQTTKASKAKNEGTGSIPGVPDAPTDEFKEELSWNSTDEEGADDEGKDGDDDEEDEGDDGQEGNGDDDDDEDDDGEEGDEDDADQEVVRDDDKDDEEEGGNNEHEFDEDESDEETKDEESFDPIPQTLKNSKDEGNGAEDLGLNVSGEERHTEEEEEDKLYRDVNINQGRGLQASLEVEDSHVTLTLVNSDGQQQSSSVSSQFVTSMLNPTLDVGMESIFKTTSQLDVHTPTSVAPFLSVNEQLEAKVLTQSSHSSKTSYAVAADLLEMELKKILIEKMKGNKSIQRSNEQRNLYKALVEAYKSDKIILDTYGETVTLKRRRDDDADKDEEPSAGPDRGSKRRREGKEPELASAPMKTATRSAGRSTQGSRSRQASTSAEDQPIVQSSQHHEWFSQQKPPSSDRAWNKTVPAIYRSIQPWINDLAKQADTRSTFNELMDTPLDFSNFLINRLKVDTLTLELLCKSLVELEYHLEEVFKATTDELDWVNPEEACEDLQLGVEIYQKKLNLTKPDSYLSDLKRKEAYTAYSNPWGFIYQNKDKKNRLMRIDELHKFNDGTLTDVRTDLDDRLKGIQMQYLPQSIWRKSEKGRAAAMIQAIDKRLKTRRIMRSLERLVVLLLRDPLQAEYHGVANVVAETCWLRNLLQKLHTPLSSTTLVYCDNVSVIYLSYNPVQHQRTKHIKIIIHFVRDLVATGQIRVLHVPLRYQYDDIFTKGLPSALFEEPCTSLSVWCPFAPTAKER</sequence>
<feature type="compositionally biased region" description="Acidic residues" evidence="1">
    <location>
        <begin position="711"/>
        <end position="740"/>
    </location>
</feature>
<feature type="compositionally biased region" description="Low complexity" evidence="1">
    <location>
        <begin position="597"/>
        <end position="611"/>
    </location>
</feature>
<comment type="caution">
    <text evidence="3">The sequence shown here is derived from an EMBL/GenBank/DDBJ whole genome shotgun (WGS) entry which is preliminary data.</text>
</comment>
<organism evidence="3">
    <name type="scientific">Tanacetum cinerariifolium</name>
    <name type="common">Dalmatian daisy</name>
    <name type="synonym">Chrysanthemum cinerariifolium</name>
    <dbReference type="NCBI Taxonomy" id="118510"/>
    <lineage>
        <taxon>Eukaryota</taxon>
        <taxon>Viridiplantae</taxon>
        <taxon>Streptophyta</taxon>
        <taxon>Embryophyta</taxon>
        <taxon>Tracheophyta</taxon>
        <taxon>Spermatophyta</taxon>
        <taxon>Magnoliopsida</taxon>
        <taxon>eudicotyledons</taxon>
        <taxon>Gunneridae</taxon>
        <taxon>Pentapetalae</taxon>
        <taxon>asterids</taxon>
        <taxon>campanulids</taxon>
        <taxon>Asterales</taxon>
        <taxon>Asteraceae</taxon>
        <taxon>Asteroideae</taxon>
        <taxon>Anthemideae</taxon>
        <taxon>Anthemidinae</taxon>
        <taxon>Tanacetum</taxon>
    </lineage>
</organism>
<dbReference type="CDD" id="cd09272">
    <property type="entry name" value="RNase_HI_RT_Ty1"/>
    <property type="match status" value="2"/>
</dbReference>
<accession>A0A6L2JUW8</accession>
<name>A0A6L2JUW8_TANCI</name>
<gene>
    <name evidence="3" type="ORF">Tci_012839</name>
</gene>
<feature type="region of interest" description="Disordered" evidence="1">
    <location>
        <begin position="583"/>
        <end position="783"/>
    </location>
</feature>
<reference evidence="3" key="1">
    <citation type="journal article" date="2019" name="Sci. Rep.">
        <title>Draft genome of Tanacetum cinerariifolium, the natural source of mosquito coil.</title>
        <authorList>
            <person name="Yamashiro T."/>
            <person name="Shiraishi A."/>
            <person name="Satake H."/>
            <person name="Nakayama K."/>
        </authorList>
    </citation>
    <scope>NUCLEOTIDE SEQUENCE</scope>
</reference>
<feature type="domain" description="Reverse transcriptase Ty1/copia-type" evidence="2">
    <location>
        <begin position="131"/>
        <end position="227"/>
    </location>
</feature>
<dbReference type="EMBL" id="BKCJ010001360">
    <property type="protein sequence ID" value="GEU40861.1"/>
    <property type="molecule type" value="Genomic_DNA"/>
</dbReference>
<feature type="compositionally biased region" description="Acidic residues" evidence="1">
    <location>
        <begin position="656"/>
        <end position="704"/>
    </location>
</feature>
<dbReference type="Pfam" id="PF07727">
    <property type="entry name" value="RVT_2"/>
    <property type="match status" value="1"/>
</dbReference>
<dbReference type="PANTHER" id="PTHR11439:SF483">
    <property type="entry name" value="PEPTIDE SYNTHASE GLIP-LIKE, PUTATIVE (AFU_ORTHOLOGUE AFUA_3G12920)-RELATED"/>
    <property type="match status" value="1"/>
</dbReference>
<proteinExistence type="predicted"/>
<evidence type="ECO:0000259" key="2">
    <source>
        <dbReference type="Pfam" id="PF07727"/>
    </source>
</evidence>
<feature type="compositionally biased region" description="Polar residues" evidence="1">
    <location>
        <begin position="613"/>
        <end position="625"/>
    </location>
</feature>
<evidence type="ECO:0000313" key="3">
    <source>
        <dbReference type="EMBL" id="GEU40861.1"/>
    </source>
</evidence>
<feature type="compositionally biased region" description="Polar residues" evidence="1">
    <location>
        <begin position="978"/>
        <end position="1019"/>
    </location>
</feature>